<feature type="compositionally biased region" description="Polar residues" evidence="1">
    <location>
        <begin position="130"/>
        <end position="143"/>
    </location>
</feature>
<evidence type="ECO:0000256" key="1">
    <source>
        <dbReference type="SAM" id="MobiDB-lite"/>
    </source>
</evidence>
<feature type="region of interest" description="Disordered" evidence="1">
    <location>
        <begin position="130"/>
        <end position="154"/>
    </location>
</feature>
<proteinExistence type="predicted"/>
<accession>A0A433SFB8</accession>
<dbReference type="Proteomes" id="UP000286947">
    <property type="component" value="Unassembled WGS sequence"/>
</dbReference>
<comment type="caution">
    <text evidence="2">The sequence shown here is derived from an EMBL/GenBank/DDBJ whole genome shotgun (WGS) entry which is preliminary data.</text>
</comment>
<name>A0A433SFB8_9BURK</name>
<sequence length="221" mass="24530">MKKIIAKSSLILIVCAISWLLILSLSLSQTNTSLTALQQELQTGQSSNELETLETAVLDIIQRVQAIETLPVAVNYTQFSATQAQIEQKFRQIDSQLANIVHTVDEHSDLKDALADLRQRLTQLEIQVETARQTAPNTSQDRSPTPARVSRSQSLTPHFNILGSEIRGGEQVLVISPKNDTGTIRLLRVGDATAEWTFTGITPEKARFSVNNRPRHLLIPQ</sequence>
<keyword evidence="3" id="KW-1185">Reference proteome</keyword>
<dbReference type="AlphaFoldDB" id="A0A433SFB8"/>
<protein>
    <submittedName>
        <fullName evidence="2">Uncharacterized protein</fullName>
    </submittedName>
</protein>
<dbReference type="EMBL" id="PQSP01000002">
    <property type="protein sequence ID" value="RUS67425.1"/>
    <property type="molecule type" value="Genomic_DNA"/>
</dbReference>
<evidence type="ECO:0000313" key="3">
    <source>
        <dbReference type="Proteomes" id="UP000286947"/>
    </source>
</evidence>
<organism evidence="2 3">
    <name type="scientific">Saezia sanguinis</name>
    <dbReference type="NCBI Taxonomy" id="1965230"/>
    <lineage>
        <taxon>Bacteria</taxon>
        <taxon>Pseudomonadati</taxon>
        <taxon>Pseudomonadota</taxon>
        <taxon>Betaproteobacteria</taxon>
        <taxon>Burkholderiales</taxon>
        <taxon>Saeziaceae</taxon>
        <taxon>Saezia</taxon>
    </lineage>
</organism>
<reference evidence="2 3" key="1">
    <citation type="submission" date="2018-01" db="EMBL/GenBank/DDBJ databases">
        <title>Saezia sanguinis gen. nov., sp. nov., in the order Burkholderiales isolated from human blood.</title>
        <authorList>
            <person name="Medina-Pascual M.J."/>
            <person name="Valdezate S."/>
            <person name="Monzon S."/>
            <person name="Cuesta I."/>
            <person name="Carrasco G."/>
            <person name="Villalon P."/>
            <person name="Saez-Nieto J.A."/>
        </authorList>
    </citation>
    <scope>NUCLEOTIDE SEQUENCE [LARGE SCALE GENOMIC DNA]</scope>
    <source>
        <strain evidence="2 3">CNM695-12</strain>
    </source>
</reference>
<gene>
    <name evidence="2" type="ORF">CUZ56_01370</name>
</gene>
<evidence type="ECO:0000313" key="2">
    <source>
        <dbReference type="EMBL" id="RUS67425.1"/>
    </source>
</evidence>
<dbReference type="RefSeq" id="WP_126979444.1">
    <property type="nucleotide sequence ID" value="NZ_PQSP01000002.1"/>
</dbReference>